<proteinExistence type="inferred from homology"/>
<dbReference type="SUPFAM" id="SSF52343">
    <property type="entry name" value="Ferredoxin reductase-like, C-terminal NADP-linked domain"/>
    <property type="match status" value="1"/>
</dbReference>
<dbReference type="GO" id="GO:0006879">
    <property type="term" value="P:intracellular iron ion homeostasis"/>
    <property type="evidence" value="ECO:0007669"/>
    <property type="project" value="TreeGrafter"/>
</dbReference>
<dbReference type="InterPro" id="IPR013130">
    <property type="entry name" value="Fe3_Rdtase_TM_dom"/>
</dbReference>
<evidence type="ECO:0000313" key="15">
    <source>
        <dbReference type="EMBL" id="TFK85768.1"/>
    </source>
</evidence>
<dbReference type="PROSITE" id="PS51384">
    <property type="entry name" value="FAD_FR"/>
    <property type="match status" value="1"/>
</dbReference>
<reference evidence="15 16" key="1">
    <citation type="journal article" date="2019" name="Nat. Ecol. Evol.">
        <title>Megaphylogeny resolves global patterns of mushroom evolution.</title>
        <authorList>
            <person name="Varga T."/>
            <person name="Krizsan K."/>
            <person name="Foldi C."/>
            <person name="Dima B."/>
            <person name="Sanchez-Garcia M."/>
            <person name="Sanchez-Ramirez S."/>
            <person name="Szollosi G.J."/>
            <person name="Szarkandi J.G."/>
            <person name="Papp V."/>
            <person name="Albert L."/>
            <person name="Andreopoulos W."/>
            <person name="Angelini C."/>
            <person name="Antonin V."/>
            <person name="Barry K.W."/>
            <person name="Bougher N.L."/>
            <person name="Buchanan P."/>
            <person name="Buyck B."/>
            <person name="Bense V."/>
            <person name="Catcheside P."/>
            <person name="Chovatia M."/>
            <person name="Cooper J."/>
            <person name="Damon W."/>
            <person name="Desjardin D."/>
            <person name="Finy P."/>
            <person name="Geml J."/>
            <person name="Haridas S."/>
            <person name="Hughes K."/>
            <person name="Justo A."/>
            <person name="Karasinski D."/>
            <person name="Kautmanova I."/>
            <person name="Kiss B."/>
            <person name="Kocsube S."/>
            <person name="Kotiranta H."/>
            <person name="LaButti K.M."/>
            <person name="Lechner B.E."/>
            <person name="Liimatainen K."/>
            <person name="Lipzen A."/>
            <person name="Lukacs Z."/>
            <person name="Mihaltcheva S."/>
            <person name="Morgado L.N."/>
            <person name="Niskanen T."/>
            <person name="Noordeloos M.E."/>
            <person name="Ohm R.A."/>
            <person name="Ortiz-Santana B."/>
            <person name="Ovrebo C."/>
            <person name="Racz N."/>
            <person name="Riley R."/>
            <person name="Savchenko A."/>
            <person name="Shiryaev A."/>
            <person name="Soop K."/>
            <person name="Spirin V."/>
            <person name="Szebenyi C."/>
            <person name="Tomsovsky M."/>
            <person name="Tulloss R.E."/>
            <person name="Uehling J."/>
            <person name="Grigoriev I.V."/>
            <person name="Vagvolgyi C."/>
            <person name="Papp T."/>
            <person name="Martin F.M."/>
            <person name="Miettinen O."/>
            <person name="Hibbett D.S."/>
            <person name="Nagy L.G."/>
        </authorList>
    </citation>
    <scope>NUCLEOTIDE SEQUENCE [LARGE SCALE GENOMIC DNA]</scope>
    <source>
        <strain evidence="15 16">HHB13444</strain>
    </source>
</reference>
<feature type="transmembrane region" description="Helical" evidence="13">
    <location>
        <begin position="155"/>
        <end position="175"/>
    </location>
</feature>
<dbReference type="Gene3D" id="3.40.50.80">
    <property type="entry name" value="Nucleotide-binding domain of ferredoxin-NADP reductase (FNR) module"/>
    <property type="match status" value="1"/>
</dbReference>
<keyword evidence="9" id="KW-0560">Oxidoreductase</keyword>
<feature type="transmembrane region" description="Helical" evidence="13">
    <location>
        <begin position="115"/>
        <end position="135"/>
    </location>
</feature>
<dbReference type="EMBL" id="ML211234">
    <property type="protein sequence ID" value="TFK85768.1"/>
    <property type="molecule type" value="Genomic_DNA"/>
</dbReference>
<keyword evidence="4" id="KW-0813">Transport</keyword>
<dbReference type="AlphaFoldDB" id="A0A5C3PAW8"/>
<evidence type="ECO:0000256" key="2">
    <source>
        <dbReference type="ARBA" id="ARBA00006278"/>
    </source>
</evidence>
<keyword evidence="16" id="KW-1185">Reference proteome</keyword>
<accession>A0A5C3PAW8</accession>
<dbReference type="PANTHER" id="PTHR32361:SF23">
    <property type="entry name" value="FERRIC-CHELATE REDUCTASE"/>
    <property type="match status" value="1"/>
</dbReference>
<comment type="catalytic activity">
    <reaction evidence="12">
        <text>2 a Fe(II)-siderophore + NADP(+) + H(+) = 2 a Fe(III)-siderophore + NADPH</text>
        <dbReference type="Rhea" id="RHEA:28795"/>
        <dbReference type="Rhea" id="RHEA-COMP:11342"/>
        <dbReference type="Rhea" id="RHEA-COMP:11344"/>
        <dbReference type="ChEBI" id="CHEBI:15378"/>
        <dbReference type="ChEBI" id="CHEBI:29033"/>
        <dbReference type="ChEBI" id="CHEBI:29034"/>
        <dbReference type="ChEBI" id="CHEBI:57783"/>
        <dbReference type="ChEBI" id="CHEBI:58349"/>
        <dbReference type="EC" id="1.16.1.9"/>
    </reaction>
</comment>
<dbReference type="Pfam" id="PF01794">
    <property type="entry name" value="Ferric_reduct"/>
    <property type="match status" value="1"/>
</dbReference>
<dbReference type="CDD" id="cd06186">
    <property type="entry name" value="NOX_Duox_like_FAD_NADP"/>
    <property type="match status" value="1"/>
</dbReference>
<dbReference type="GO" id="GO:0052851">
    <property type="term" value="F:ferric-chelate reductase (NADPH) activity"/>
    <property type="evidence" value="ECO:0007669"/>
    <property type="project" value="UniProtKB-EC"/>
</dbReference>
<evidence type="ECO:0000256" key="12">
    <source>
        <dbReference type="ARBA" id="ARBA00048483"/>
    </source>
</evidence>
<feature type="transmembrane region" description="Helical" evidence="13">
    <location>
        <begin position="261"/>
        <end position="281"/>
    </location>
</feature>
<dbReference type="STRING" id="1314778.A0A5C3PAW8"/>
<dbReference type="PANTHER" id="PTHR32361">
    <property type="entry name" value="FERRIC/CUPRIC REDUCTASE TRANSMEMBRANE COMPONENT"/>
    <property type="match status" value="1"/>
</dbReference>
<comment type="similarity">
    <text evidence="2">Belongs to the ferric reductase (FRE) family.</text>
</comment>
<evidence type="ECO:0000256" key="6">
    <source>
        <dbReference type="ARBA" id="ARBA00022692"/>
    </source>
</evidence>
<evidence type="ECO:0000256" key="8">
    <source>
        <dbReference type="ARBA" id="ARBA00022989"/>
    </source>
</evidence>
<comment type="subcellular location">
    <subcellularLocation>
        <location evidence="1">Cell membrane</location>
        <topology evidence="1">Multi-pass membrane protein</topology>
    </subcellularLocation>
</comment>
<dbReference type="SFLD" id="SFLDG01168">
    <property type="entry name" value="Ferric_reductase_subgroup_(FRE"/>
    <property type="match status" value="1"/>
</dbReference>
<gene>
    <name evidence="15" type="ORF">K466DRAFT_494110</name>
</gene>
<name>A0A5C3PAW8_9APHY</name>
<dbReference type="InterPro" id="IPR051410">
    <property type="entry name" value="Ferric/Cupric_Reductase"/>
</dbReference>
<evidence type="ECO:0000256" key="10">
    <source>
        <dbReference type="ARBA" id="ARBA00023065"/>
    </source>
</evidence>
<evidence type="ECO:0000256" key="3">
    <source>
        <dbReference type="ARBA" id="ARBA00012668"/>
    </source>
</evidence>
<dbReference type="InterPro" id="IPR039261">
    <property type="entry name" value="FNR_nucleotide-bd"/>
</dbReference>
<evidence type="ECO:0000256" key="7">
    <source>
        <dbReference type="ARBA" id="ARBA00022982"/>
    </source>
</evidence>
<keyword evidence="11 13" id="KW-0472">Membrane</keyword>
<evidence type="ECO:0000256" key="4">
    <source>
        <dbReference type="ARBA" id="ARBA00022448"/>
    </source>
</evidence>
<evidence type="ECO:0000256" key="1">
    <source>
        <dbReference type="ARBA" id="ARBA00004651"/>
    </source>
</evidence>
<feature type="transmembrane region" description="Helical" evidence="13">
    <location>
        <begin position="51"/>
        <end position="70"/>
    </location>
</feature>
<keyword evidence="7" id="KW-0249">Electron transport</keyword>
<dbReference type="SUPFAM" id="SSF63380">
    <property type="entry name" value="Riboflavin synthase domain-like"/>
    <property type="match status" value="1"/>
</dbReference>
<evidence type="ECO:0000259" key="14">
    <source>
        <dbReference type="PROSITE" id="PS51384"/>
    </source>
</evidence>
<sequence length="607" mass="67533">MTLIWLDHPVLWHSPRIPSGYNSTAMTPEEFALIRTRWHNWYTADWDYARTTVYFFCAGIVLFALVNLLFQLGQRTRAAGVLRKVSLYRKVVAAWRTLGSRQIYVSAVNYYSPPLSAVTIVAALVAFFASLTFAVRPYLWPNMAMGHSPPIATRSGWISIAILPFLLVLATKVNLIGMVTGVSHEKLQVYHRWTAWIMYITSLIHAFPFIVQCIRDGEMATNWSTTSWYWTGVAALVPQTWLVFMSWGPIRNRYYETFKKLHFIASAIFVSALFIHCNFTLTSWDYFWASAALYGFSWFARYGRTLVNGLNSDASFEALPDNMVKVTIPTKLKWRPGQHFFVRFLDLGIHAASSHPFTVASLAGSDPKDNGSGVIEMYARVHGGITTRLRAVAKQGSLKTSRVLLDGPYGGVEANFQVYDRVLLLGGGSGVTFVVPLLLDIIRRSKSGESTCRRVYLVWAVRTSDALSWFNSVLSEAVKGAPEGVSVSVTYYVTDLAALIDDGASTETKSETSTGTDDIIAKHSGRPDLPCIVREFCADPGTVAIATCGPSSFNLDVGTAVSECEFDIVRGKSQCSEIYFHGESYRSVREYPSGTAMLTPNVVGERR</sequence>
<feature type="transmembrane region" description="Helical" evidence="13">
    <location>
        <begin position="227"/>
        <end position="249"/>
    </location>
</feature>
<evidence type="ECO:0000256" key="11">
    <source>
        <dbReference type="ARBA" id="ARBA00023136"/>
    </source>
</evidence>
<keyword evidence="5" id="KW-1003">Cell membrane</keyword>
<dbReference type="InterPro" id="IPR017927">
    <property type="entry name" value="FAD-bd_FR_type"/>
</dbReference>
<protein>
    <recommendedName>
        <fullName evidence="3">ferric-chelate reductase (NADPH)</fullName>
        <ecNumber evidence="3">1.16.1.9</ecNumber>
    </recommendedName>
</protein>
<keyword evidence="6 13" id="KW-0812">Transmembrane</keyword>
<feature type="transmembrane region" description="Helical" evidence="13">
    <location>
        <begin position="196"/>
        <end position="215"/>
    </location>
</feature>
<keyword evidence="10" id="KW-0406">Ion transport</keyword>
<feature type="domain" description="FAD-binding FR-type" evidence="14">
    <location>
        <begin position="300"/>
        <end position="415"/>
    </location>
</feature>
<dbReference type="Proteomes" id="UP000308197">
    <property type="component" value="Unassembled WGS sequence"/>
</dbReference>
<dbReference type="InterPro" id="IPR013112">
    <property type="entry name" value="FAD-bd_8"/>
</dbReference>
<dbReference type="Pfam" id="PF08022">
    <property type="entry name" value="FAD_binding_8"/>
    <property type="match status" value="1"/>
</dbReference>
<dbReference type="Pfam" id="PF08030">
    <property type="entry name" value="NAD_binding_6"/>
    <property type="match status" value="1"/>
</dbReference>
<keyword evidence="8 13" id="KW-1133">Transmembrane helix</keyword>
<dbReference type="EC" id="1.16.1.9" evidence="3"/>
<dbReference type="GO" id="GO:0015677">
    <property type="term" value="P:copper ion import"/>
    <property type="evidence" value="ECO:0007669"/>
    <property type="project" value="TreeGrafter"/>
</dbReference>
<dbReference type="InterPro" id="IPR017938">
    <property type="entry name" value="Riboflavin_synthase-like_b-brl"/>
</dbReference>
<dbReference type="GO" id="GO:0005886">
    <property type="term" value="C:plasma membrane"/>
    <property type="evidence" value="ECO:0007669"/>
    <property type="project" value="UniProtKB-SubCell"/>
</dbReference>
<dbReference type="SFLD" id="SFLDS00052">
    <property type="entry name" value="Ferric_Reductase_Domain"/>
    <property type="match status" value="1"/>
</dbReference>
<dbReference type="InterPro" id="IPR013121">
    <property type="entry name" value="Fe_red_NAD-bd_6"/>
</dbReference>
<dbReference type="GO" id="GO:0006826">
    <property type="term" value="P:iron ion transport"/>
    <property type="evidence" value="ECO:0007669"/>
    <property type="project" value="TreeGrafter"/>
</dbReference>
<evidence type="ECO:0000256" key="5">
    <source>
        <dbReference type="ARBA" id="ARBA00022475"/>
    </source>
</evidence>
<dbReference type="InParanoid" id="A0A5C3PAW8"/>
<organism evidence="15 16">
    <name type="scientific">Polyporus arcularius HHB13444</name>
    <dbReference type="NCBI Taxonomy" id="1314778"/>
    <lineage>
        <taxon>Eukaryota</taxon>
        <taxon>Fungi</taxon>
        <taxon>Dikarya</taxon>
        <taxon>Basidiomycota</taxon>
        <taxon>Agaricomycotina</taxon>
        <taxon>Agaricomycetes</taxon>
        <taxon>Polyporales</taxon>
        <taxon>Polyporaceae</taxon>
        <taxon>Polyporus</taxon>
    </lineage>
</organism>
<evidence type="ECO:0000256" key="13">
    <source>
        <dbReference type="SAM" id="Phobius"/>
    </source>
</evidence>
<evidence type="ECO:0000256" key="9">
    <source>
        <dbReference type="ARBA" id="ARBA00023002"/>
    </source>
</evidence>
<evidence type="ECO:0000313" key="16">
    <source>
        <dbReference type="Proteomes" id="UP000308197"/>
    </source>
</evidence>